<comment type="similarity">
    <text evidence="2">Belongs to the autoinducer-2 exporter (AI-2E) (TC 2.A.86) family.</text>
</comment>
<dbReference type="InterPro" id="IPR002549">
    <property type="entry name" value="AI-2E-like"/>
</dbReference>
<dbReference type="Proteomes" id="UP001321477">
    <property type="component" value="Chromosome"/>
</dbReference>
<evidence type="ECO:0000256" key="2">
    <source>
        <dbReference type="ARBA" id="ARBA00009773"/>
    </source>
</evidence>
<organism evidence="8 9">
    <name type="scientific">Agromyces marinus</name>
    <dbReference type="NCBI Taxonomy" id="1389020"/>
    <lineage>
        <taxon>Bacteria</taxon>
        <taxon>Bacillati</taxon>
        <taxon>Actinomycetota</taxon>
        <taxon>Actinomycetes</taxon>
        <taxon>Micrococcales</taxon>
        <taxon>Microbacteriaceae</taxon>
        <taxon>Agromyces</taxon>
    </lineage>
</organism>
<evidence type="ECO:0000313" key="8">
    <source>
        <dbReference type="EMBL" id="BDZ54951.1"/>
    </source>
</evidence>
<dbReference type="EMBL" id="AP027734">
    <property type="protein sequence ID" value="BDZ54951.1"/>
    <property type="molecule type" value="Genomic_DNA"/>
</dbReference>
<evidence type="ECO:0000313" key="9">
    <source>
        <dbReference type="Proteomes" id="UP001321477"/>
    </source>
</evidence>
<evidence type="ECO:0000256" key="3">
    <source>
        <dbReference type="ARBA" id="ARBA00022692"/>
    </source>
</evidence>
<dbReference type="Pfam" id="PF01594">
    <property type="entry name" value="AI-2E_transport"/>
    <property type="match status" value="1"/>
</dbReference>
<feature type="compositionally biased region" description="Low complexity" evidence="6">
    <location>
        <begin position="64"/>
        <end position="73"/>
    </location>
</feature>
<feature type="region of interest" description="Disordered" evidence="6">
    <location>
        <begin position="54"/>
        <end position="73"/>
    </location>
</feature>
<proteinExistence type="inferred from homology"/>
<evidence type="ECO:0000256" key="7">
    <source>
        <dbReference type="SAM" id="Phobius"/>
    </source>
</evidence>
<gene>
    <name evidence="8" type="ORF">GCM10025870_20240</name>
</gene>
<protein>
    <submittedName>
        <fullName evidence="8">Uncharacterized protein</fullName>
    </submittedName>
</protein>
<reference evidence="9" key="1">
    <citation type="journal article" date="2019" name="Int. J. Syst. Evol. Microbiol.">
        <title>The Global Catalogue of Microorganisms (GCM) 10K type strain sequencing project: providing services to taxonomists for standard genome sequencing and annotation.</title>
        <authorList>
            <consortium name="The Broad Institute Genomics Platform"/>
            <consortium name="The Broad Institute Genome Sequencing Center for Infectious Disease"/>
            <person name="Wu L."/>
            <person name="Ma J."/>
        </authorList>
    </citation>
    <scope>NUCLEOTIDE SEQUENCE [LARGE SCALE GENOMIC DNA]</scope>
    <source>
        <strain evidence="9">NBRC 109019</strain>
    </source>
</reference>
<evidence type="ECO:0000256" key="6">
    <source>
        <dbReference type="SAM" id="MobiDB-lite"/>
    </source>
</evidence>
<keyword evidence="4 7" id="KW-1133">Transmembrane helix</keyword>
<keyword evidence="5 7" id="KW-0472">Membrane</keyword>
<name>A0ABM8H2G8_9MICO</name>
<feature type="transmembrane region" description="Helical" evidence="7">
    <location>
        <begin position="27"/>
        <end position="50"/>
    </location>
</feature>
<evidence type="ECO:0000256" key="1">
    <source>
        <dbReference type="ARBA" id="ARBA00004141"/>
    </source>
</evidence>
<sequence length="73" mass="7453">MWVTFGLGVAQGLANWAALTLLGVPGAALWGLLSFLCSFIPNFGYFIAIIPRSSSAGSRAVGPSCSRSSSSTG</sequence>
<evidence type="ECO:0000256" key="4">
    <source>
        <dbReference type="ARBA" id="ARBA00022989"/>
    </source>
</evidence>
<keyword evidence="9" id="KW-1185">Reference proteome</keyword>
<comment type="subcellular location">
    <subcellularLocation>
        <location evidence="1">Membrane</location>
        <topology evidence="1">Multi-pass membrane protein</topology>
    </subcellularLocation>
</comment>
<accession>A0ABM8H2G8</accession>
<evidence type="ECO:0000256" key="5">
    <source>
        <dbReference type="ARBA" id="ARBA00023136"/>
    </source>
</evidence>
<keyword evidence="3 7" id="KW-0812">Transmembrane</keyword>
<dbReference type="RefSeq" id="WP_286328944.1">
    <property type="nucleotide sequence ID" value="NZ_AP027734.1"/>
</dbReference>